<evidence type="ECO:0000313" key="2">
    <source>
        <dbReference type="Proteomes" id="UP000663828"/>
    </source>
</evidence>
<organism evidence="1 2">
    <name type="scientific">Adineta ricciae</name>
    <name type="common">Rotifer</name>
    <dbReference type="NCBI Taxonomy" id="249248"/>
    <lineage>
        <taxon>Eukaryota</taxon>
        <taxon>Metazoa</taxon>
        <taxon>Spiralia</taxon>
        <taxon>Gnathifera</taxon>
        <taxon>Rotifera</taxon>
        <taxon>Eurotatoria</taxon>
        <taxon>Bdelloidea</taxon>
        <taxon>Adinetida</taxon>
        <taxon>Adinetidae</taxon>
        <taxon>Adineta</taxon>
    </lineage>
</organism>
<gene>
    <name evidence="1" type="ORF">XAT740_LOCUS35724</name>
</gene>
<dbReference type="AlphaFoldDB" id="A0A815NCI0"/>
<reference evidence="1" key="1">
    <citation type="submission" date="2021-02" db="EMBL/GenBank/DDBJ databases">
        <authorList>
            <person name="Nowell W R."/>
        </authorList>
    </citation>
    <scope>NUCLEOTIDE SEQUENCE</scope>
</reference>
<accession>A0A815NCI0</accession>
<sequence>QANQQVQQSPDFAVMGSSFLNQFDGGKGSPDTVQGVSNAYKMFSGGQGGGVLDDINDEY</sequence>
<comment type="caution">
    <text evidence="1">The sequence shown here is derived from an EMBL/GenBank/DDBJ whole genome shotgun (WGS) entry which is preliminary data.</text>
</comment>
<dbReference type="Proteomes" id="UP000663828">
    <property type="component" value="Unassembled WGS sequence"/>
</dbReference>
<protein>
    <submittedName>
        <fullName evidence="1">Uncharacterized protein</fullName>
    </submittedName>
</protein>
<keyword evidence="2" id="KW-1185">Reference proteome</keyword>
<feature type="non-terminal residue" evidence="1">
    <location>
        <position position="1"/>
    </location>
</feature>
<name>A0A815NCI0_ADIRI</name>
<evidence type="ECO:0000313" key="1">
    <source>
        <dbReference type="EMBL" id="CAF1430136.1"/>
    </source>
</evidence>
<proteinExistence type="predicted"/>
<dbReference type="EMBL" id="CAJNOR010003607">
    <property type="protein sequence ID" value="CAF1430136.1"/>
    <property type="molecule type" value="Genomic_DNA"/>
</dbReference>